<organism evidence="7 8">
    <name type="scientific">Spongiactinospora gelatinilytica</name>
    <dbReference type="NCBI Taxonomy" id="2666298"/>
    <lineage>
        <taxon>Bacteria</taxon>
        <taxon>Bacillati</taxon>
        <taxon>Actinomycetota</taxon>
        <taxon>Actinomycetes</taxon>
        <taxon>Streptosporangiales</taxon>
        <taxon>Streptosporangiaceae</taxon>
        <taxon>Spongiactinospora</taxon>
    </lineage>
</organism>
<evidence type="ECO:0000256" key="4">
    <source>
        <dbReference type="ARBA" id="ARBA00022723"/>
    </source>
</evidence>
<keyword evidence="8" id="KW-1185">Reference proteome</keyword>
<gene>
    <name evidence="7" type="ORF">C1I98_39010</name>
</gene>
<keyword evidence="3 6" id="KW-0808">Transferase</keyword>
<dbReference type="Proteomes" id="UP000248544">
    <property type="component" value="Unassembled WGS sequence"/>
</dbReference>
<dbReference type="Pfam" id="PF00348">
    <property type="entry name" value="polyprenyl_synt"/>
    <property type="match status" value="1"/>
</dbReference>
<dbReference type="PROSITE" id="PS00723">
    <property type="entry name" value="POLYPRENYL_SYNTHASE_1"/>
    <property type="match status" value="1"/>
</dbReference>
<comment type="cofactor">
    <cofactor evidence="1">
        <name>Mg(2+)</name>
        <dbReference type="ChEBI" id="CHEBI:18420"/>
    </cofactor>
</comment>
<dbReference type="InterPro" id="IPR000092">
    <property type="entry name" value="Polyprenyl_synt"/>
</dbReference>
<comment type="similarity">
    <text evidence="2 6">Belongs to the FPP/GGPP synthase family.</text>
</comment>
<dbReference type="AlphaFoldDB" id="A0A2W2DWM4"/>
<keyword evidence="5" id="KW-0460">Magnesium</keyword>
<evidence type="ECO:0000313" key="7">
    <source>
        <dbReference type="EMBL" id="PZG16286.1"/>
    </source>
</evidence>
<keyword evidence="4" id="KW-0479">Metal-binding</keyword>
<proteinExistence type="inferred from homology"/>
<evidence type="ECO:0000256" key="5">
    <source>
        <dbReference type="ARBA" id="ARBA00022842"/>
    </source>
</evidence>
<dbReference type="EMBL" id="POUA01000741">
    <property type="protein sequence ID" value="PZG16286.1"/>
    <property type="molecule type" value="Genomic_DNA"/>
</dbReference>
<dbReference type="InterPro" id="IPR033749">
    <property type="entry name" value="Polyprenyl_synt_CS"/>
</dbReference>
<evidence type="ECO:0000256" key="1">
    <source>
        <dbReference type="ARBA" id="ARBA00001946"/>
    </source>
</evidence>
<protein>
    <submittedName>
        <fullName evidence="7">Polyprenyl synthetase family protein</fullName>
    </submittedName>
</protein>
<dbReference type="GO" id="GO:0008299">
    <property type="term" value="P:isoprenoid biosynthetic process"/>
    <property type="evidence" value="ECO:0007669"/>
    <property type="project" value="InterPro"/>
</dbReference>
<dbReference type="PROSITE" id="PS00444">
    <property type="entry name" value="POLYPRENYL_SYNTHASE_2"/>
    <property type="match status" value="1"/>
</dbReference>
<accession>A0A2W2DWM4</accession>
<dbReference type="GO" id="GO:0046872">
    <property type="term" value="F:metal ion binding"/>
    <property type="evidence" value="ECO:0007669"/>
    <property type="project" value="UniProtKB-KW"/>
</dbReference>
<evidence type="ECO:0000256" key="3">
    <source>
        <dbReference type="ARBA" id="ARBA00022679"/>
    </source>
</evidence>
<dbReference type="CDD" id="cd00685">
    <property type="entry name" value="Trans_IPPS_HT"/>
    <property type="match status" value="1"/>
</dbReference>
<dbReference type="PANTHER" id="PTHR12001:SF69">
    <property type="entry name" value="ALL TRANS-POLYPRENYL-DIPHOSPHATE SYNTHASE PDSS1"/>
    <property type="match status" value="1"/>
</dbReference>
<evidence type="ECO:0000313" key="8">
    <source>
        <dbReference type="Proteomes" id="UP000248544"/>
    </source>
</evidence>
<dbReference type="GO" id="GO:0004659">
    <property type="term" value="F:prenyltransferase activity"/>
    <property type="evidence" value="ECO:0007669"/>
    <property type="project" value="InterPro"/>
</dbReference>
<dbReference type="SUPFAM" id="SSF48576">
    <property type="entry name" value="Terpenoid synthases"/>
    <property type="match status" value="1"/>
</dbReference>
<comment type="caution">
    <text evidence="7">The sequence shown here is derived from an EMBL/GenBank/DDBJ whole genome shotgun (WGS) entry which is preliminary data.</text>
</comment>
<dbReference type="InterPro" id="IPR008949">
    <property type="entry name" value="Isoprenoid_synthase_dom_sf"/>
</dbReference>
<name>A0A2W2DWM4_9ACTN</name>
<dbReference type="PANTHER" id="PTHR12001">
    <property type="entry name" value="GERANYLGERANYL PYROPHOSPHATE SYNTHASE"/>
    <property type="match status" value="1"/>
</dbReference>
<dbReference type="Gene3D" id="1.10.600.10">
    <property type="entry name" value="Farnesyl Diphosphate Synthase"/>
    <property type="match status" value="1"/>
</dbReference>
<evidence type="ECO:0000256" key="2">
    <source>
        <dbReference type="ARBA" id="ARBA00006706"/>
    </source>
</evidence>
<evidence type="ECO:0000256" key="6">
    <source>
        <dbReference type="RuleBase" id="RU004466"/>
    </source>
</evidence>
<dbReference type="SFLD" id="SFLDS00005">
    <property type="entry name" value="Isoprenoid_Synthase_Type_I"/>
    <property type="match status" value="1"/>
</dbReference>
<sequence length="316" mass="33792">MSDGLRRVEATIRRLSNSSRIPAINKAADRITSAGGKRLRPALTLATGLALGGSMTRRLVTGAACVEMIHAGSLVHDDLMDQAAERRGTRTLNAELGDPRALVIGDFMLARAGLAALTAVSRPVAETLAATVVELAEGQYQETASLFDPARSVEDAMRSITGKTASLFRTSCLVAAQCAHASPEQRVRLAMYGERFGVIFQILDDLLDLAGDPAILGKPAGSDLRHGVYSLPLLWSLRDPSLGDVRDLLGRRLTDAEADRALQALRRSGMIDQTIERCRQIAAETVIPDLPRGAIADSLAALPAAYINWTAAMITR</sequence>
<reference evidence="7 8" key="1">
    <citation type="submission" date="2018-01" db="EMBL/GenBank/DDBJ databases">
        <title>Draft genome sequence of Sphaerisporangium sp. 7K107.</title>
        <authorList>
            <person name="Sahin N."/>
            <person name="Saygin H."/>
            <person name="Ay H."/>
        </authorList>
    </citation>
    <scope>NUCLEOTIDE SEQUENCE [LARGE SCALE GENOMIC DNA]</scope>
    <source>
        <strain evidence="7 8">7K107</strain>
    </source>
</reference>